<feature type="domain" description="Alginate lyase" evidence="4">
    <location>
        <begin position="158"/>
        <end position="388"/>
    </location>
</feature>
<evidence type="ECO:0000259" key="4">
    <source>
        <dbReference type="Pfam" id="PF05426"/>
    </source>
</evidence>
<gene>
    <name evidence="5" type="ORF">EDS130_LOCUS31258</name>
</gene>
<sequence length="455" mass="50766">MQQLQFSLFDSLPNVQTTIQAPCSPTTPRATNINKNDLIEIPNERSMRLLPLILMVLCITAIVLASIIVPLLVLKLANTESTTVTLISTTVTTTSITTATTTTATTATTTTTTAPYYHPGGIHTQEQIDFIKLKVVQQEQPYYNAYLQLIKSANAAFKHTTNAVADYSIPRNYLNATAHYLSSRVLQTDSFDAYACALAYHLSGGQTAYANQSLRFVQAWADVNIKYSDSDGSLVMAYSGTGMIIAGELLYNYNGWNSTGREKYFQWVRNVYLNASNTIRSRTNNWADWGRFGSILSAHLLDNSQAIAENIGLIKSDLFHKIAQDGHMPEETIRGDNGIWYTYFSLAPITAACWVAYQTTQENLFTNFSQGNASIKLALDYLYYYNINSGQWPWFVNPNKGSASSWPGNLLEAMASIYGDSNYVSYVQSSRPIMYSTHHFAWTFPTLMKTQLGTY</sequence>
<dbReference type="OrthoDB" id="5302720at2759"/>
<evidence type="ECO:0000256" key="1">
    <source>
        <dbReference type="ARBA" id="ARBA00022729"/>
    </source>
</evidence>
<protein>
    <recommendedName>
        <fullName evidence="4">Alginate lyase domain-containing protein</fullName>
    </recommendedName>
</protein>
<keyword evidence="1" id="KW-0732">Signal</keyword>
<reference evidence="5" key="1">
    <citation type="submission" date="2021-02" db="EMBL/GenBank/DDBJ databases">
        <authorList>
            <person name="Nowell W R."/>
        </authorList>
    </citation>
    <scope>NUCLEOTIDE SEQUENCE</scope>
</reference>
<evidence type="ECO:0000313" key="6">
    <source>
        <dbReference type="Proteomes" id="UP000663852"/>
    </source>
</evidence>
<accession>A0A815ECN4</accession>
<proteinExistence type="predicted"/>
<dbReference type="Proteomes" id="UP000663852">
    <property type="component" value="Unassembled WGS sequence"/>
</dbReference>
<dbReference type="SUPFAM" id="SSF48230">
    <property type="entry name" value="Chondroitin AC/alginate lyase"/>
    <property type="match status" value="1"/>
</dbReference>
<organism evidence="5 6">
    <name type="scientific">Adineta ricciae</name>
    <name type="common">Rotifer</name>
    <dbReference type="NCBI Taxonomy" id="249248"/>
    <lineage>
        <taxon>Eukaryota</taxon>
        <taxon>Metazoa</taxon>
        <taxon>Spiralia</taxon>
        <taxon>Gnathifera</taxon>
        <taxon>Rotifera</taxon>
        <taxon>Eurotatoria</taxon>
        <taxon>Bdelloidea</taxon>
        <taxon>Adinetida</taxon>
        <taxon>Adinetidae</taxon>
        <taxon>Adineta</taxon>
    </lineage>
</organism>
<keyword evidence="3" id="KW-0812">Transmembrane</keyword>
<evidence type="ECO:0000313" key="5">
    <source>
        <dbReference type="EMBL" id="CAF1313169.1"/>
    </source>
</evidence>
<evidence type="ECO:0000256" key="2">
    <source>
        <dbReference type="ARBA" id="ARBA00023239"/>
    </source>
</evidence>
<keyword evidence="2" id="KW-0456">Lyase</keyword>
<keyword evidence="3" id="KW-1133">Transmembrane helix</keyword>
<dbReference type="GO" id="GO:0016829">
    <property type="term" value="F:lyase activity"/>
    <property type="evidence" value="ECO:0007669"/>
    <property type="project" value="UniProtKB-KW"/>
</dbReference>
<dbReference type="Pfam" id="PF05426">
    <property type="entry name" value="Alginate_lyase"/>
    <property type="match status" value="1"/>
</dbReference>
<feature type="transmembrane region" description="Helical" evidence="3">
    <location>
        <begin position="49"/>
        <end position="73"/>
    </location>
</feature>
<evidence type="ECO:0000256" key="3">
    <source>
        <dbReference type="SAM" id="Phobius"/>
    </source>
</evidence>
<dbReference type="AlphaFoldDB" id="A0A815ECN4"/>
<dbReference type="InterPro" id="IPR008929">
    <property type="entry name" value="Chondroitin_lyas"/>
</dbReference>
<dbReference type="EMBL" id="CAJNOJ010000227">
    <property type="protein sequence ID" value="CAF1313169.1"/>
    <property type="molecule type" value="Genomic_DNA"/>
</dbReference>
<comment type="caution">
    <text evidence="5">The sequence shown here is derived from an EMBL/GenBank/DDBJ whole genome shotgun (WGS) entry which is preliminary data.</text>
</comment>
<keyword evidence="3" id="KW-0472">Membrane</keyword>
<dbReference type="InterPro" id="IPR008397">
    <property type="entry name" value="Alginate_lyase_dom"/>
</dbReference>
<name>A0A815ECN4_ADIRI</name>
<dbReference type="Gene3D" id="1.50.10.100">
    <property type="entry name" value="Chondroitin AC/alginate lyase"/>
    <property type="match status" value="1"/>
</dbReference>